<evidence type="ECO:0000313" key="12">
    <source>
        <dbReference type="Proteomes" id="UP000435877"/>
    </source>
</evidence>
<evidence type="ECO:0000313" key="11">
    <source>
        <dbReference type="EMBL" id="CAA0120264.1"/>
    </source>
</evidence>
<dbReference type="InterPro" id="IPR020094">
    <property type="entry name" value="TruA/RsuA/RluB/E/F_N"/>
</dbReference>
<dbReference type="SUPFAM" id="SSF55120">
    <property type="entry name" value="Pseudouridine synthase"/>
    <property type="match status" value="1"/>
</dbReference>
<dbReference type="RefSeq" id="WP_327785476.1">
    <property type="nucleotide sequence ID" value="NZ_CACSIK010000001.1"/>
</dbReference>
<dbReference type="PANTHER" id="PTHR11142">
    <property type="entry name" value="PSEUDOURIDYLATE SYNTHASE"/>
    <property type="match status" value="1"/>
</dbReference>
<evidence type="ECO:0000259" key="8">
    <source>
        <dbReference type="Pfam" id="PF01416"/>
    </source>
</evidence>
<dbReference type="EMBL" id="CACSIM010000007">
    <property type="protein sequence ID" value="CAA0120264.1"/>
    <property type="molecule type" value="Genomic_DNA"/>
</dbReference>
<dbReference type="GO" id="GO:0160147">
    <property type="term" value="F:tRNA pseudouridine(38-40) synthase activity"/>
    <property type="evidence" value="ECO:0007669"/>
    <property type="project" value="UniProtKB-EC"/>
</dbReference>
<dbReference type="EMBL" id="CACSIK010000001">
    <property type="protein sequence ID" value="CAA0087893.1"/>
    <property type="molecule type" value="Genomic_DNA"/>
</dbReference>
<protein>
    <recommendedName>
        <fullName evidence="4">tRNA pseudouridine synthase A</fullName>
        <ecNumber evidence="4">5.4.99.12</ecNumber>
    </recommendedName>
    <alternativeName>
        <fullName evidence="4">tRNA pseudouridine(38-40) synthase</fullName>
    </alternativeName>
    <alternativeName>
        <fullName evidence="4">tRNA pseudouridylate synthase I</fullName>
    </alternativeName>
    <alternativeName>
        <fullName evidence="4">tRNA-uridine isomerase I</fullName>
    </alternativeName>
</protein>
<comment type="subunit">
    <text evidence="4">Homodimer.</text>
</comment>
<reference evidence="12 13" key="1">
    <citation type="submission" date="2019-11" db="EMBL/GenBank/DDBJ databases">
        <authorList>
            <person name="Holert J."/>
        </authorList>
    </citation>
    <scope>NUCLEOTIDE SEQUENCE [LARGE SCALE GENOMIC DNA]</scope>
    <source>
        <strain evidence="11">BC3_2A</strain>
        <strain evidence="9">SB11_1A</strain>
    </source>
</reference>
<comment type="similarity">
    <text evidence="1 4 7">Belongs to the tRNA pseudouridine synthase TruA family.</text>
</comment>
<comment type="function">
    <text evidence="4">Formation of pseudouridine at positions 38, 39 and 40 in the anticodon stem and loop of transfer RNAs.</text>
</comment>
<keyword evidence="3 4" id="KW-0413">Isomerase</keyword>
<proteinExistence type="inferred from homology"/>
<dbReference type="Pfam" id="PF01416">
    <property type="entry name" value="PseudoU_synth_1"/>
    <property type="match status" value="2"/>
</dbReference>
<gene>
    <name evidence="11" type="primary">truA_2</name>
    <name evidence="4 9" type="synonym">truA</name>
    <name evidence="10" type="synonym">truA_1</name>
    <name evidence="9" type="ORF">IHBHHGIJ_01419</name>
    <name evidence="10" type="ORF">KFEGEMFD_03159</name>
    <name evidence="11" type="ORF">KFEGEMFD_03718</name>
</gene>
<dbReference type="NCBIfam" id="TIGR00071">
    <property type="entry name" value="hisT_truA"/>
    <property type="match status" value="1"/>
</dbReference>
<dbReference type="Gene3D" id="3.30.70.580">
    <property type="entry name" value="Pseudouridine synthase I, catalytic domain, N-terminal subdomain"/>
    <property type="match status" value="1"/>
</dbReference>
<dbReference type="PANTHER" id="PTHR11142:SF0">
    <property type="entry name" value="TRNA PSEUDOURIDINE SYNTHASE-LIKE 1"/>
    <property type="match status" value="1"/>
</dbReference>
<feature type="active site" description="Nucleophile" evidence="4 5">
    <location>
        <position position="72"/>
    </location>
</feature>
<dbReference type="Gene3D" id="3.30.70.660">
    <property type="entry name" value="Pseudouridine synthase I, catalytic domain, C-terminal subdomain"/>
    <property type="match status" value="1"/>
</dbReference>
<evidence type="ECO:0000256" key="6">
    <source>
        <dbReference type="PIRSR" id="PIRSR001430-2"/>
    </source>
</evidence>
<dbReference type="EMBL" id="CACSIM010000005">
    <property type="protein sequence ID" value="CAA0115607.1"/>
    <property type="molecule type" value="Genomic_DNA"/>
</dbReference>
<dbReference type="InterPro" id="IPR020095">
    <property type="entry name" value="PsdUridine_synth_TruA_C"/>
</dbReference>
<dbReference type="Proteomes" id="UP000439591">
    <property type="component" value="Unassembled WGS sequence"/>
</dbReference>
<accession>A0A5S9QQ76</accession>
<evidence type="ECO:0000313" key="10">
    <source>
        <dbReference type="EMBL" id="CAA0115607.1"/>
    </source>
</evidence>
<dbReference type="Proteomes" id="UP000435877">
    <property type="component" value="Unassembled WGS sequence"/>
</dbReference>
<evidence type="ECO:0000256" key="1">
    <source>
        <dbReference type="ARBA" id="ARBA00009375"/>
    </source>
</evidence>
<dbReference type="CDD" id="cd02570">
    <property type="entry name" value="PseudoU_synth_EcTruA"/>
    <property type="match status" value="1"/>
</dbReference>
<dbReference type="EC" id="5.4.99.12" evidence="4"/>
<organism evidence="11 13">
    <name type="scientific">Zhongshania aliphaticivorans</name>
    <dbReference type="NCBI Taxonomy" id="1470434"/>
    <lineage>
        <taxon>Bacteria</taxon>
        <taxon>Pseudomonadati</taxon>
        <taxon>Pseudomonadota</taxon>
        <taxon>Gammaproteobacteria</taxon>
        <taxon>Cellvibrionales</taxon>
        <taxon>Spongiibacteraceae</taxon>
        <taxon>Zhongshania</taxon>
    </lineage>
</organism>
<comment type="catalytic activity">
    <reaction evidence="4 7">
        <text>uridine(38/39/40) in tRNA = pseudouridine(38/39/40) in tRNA</text>
        <dbReference type="Rhea" id="RHEA:22376"/>
        <dbReference type="Rhea" id="RHEA-COMP:10085"/>
        <dbReference type="Rhea" id="RHEA-COMP:10087"/>
        <dbReference type="ChEBI" id="CHEBI:65314"/>
        <dbReference type="ChEBI" id="CHEBI:65315"/>
        <dbReference type="EC" id="5.4.99.12"/>
    </reaction>
</comment>
<keyword evidence="12" id="KW-1185">Reference proteome</keyword>
<evidence type="ECO:0000256" key="4">
    <source>
        <dbReference type="HAMAP-Rule" id="MF_00171"/>
    </source>
</evidence>
<evidence type="ECO:0000256" key="2">
    <source>
        <dbReference type="ARBA" id="ARBA00022694"/>
    </source>
</evidence>
<keyword evidence="2 4" id="KW-0819">tRNA processing</keyword>
<dbReference type="HAMAP" id="MF_00171">
    <property type="entry name" value="TruA"/>
    <property type="match status" value="1"/>
</dbReference>
<evidence type="ECO:0000256" key="3">
    <source>
        <dbReference type="ARBA" id="ARBA00023235"/>
    </source>
</evidence>
<dbReference type="InterPro" id="IPR020103">
    <property type="entry name" value="PsdUridine_synth_cat_dom_sf"/>
</dbReference>
<feature type="domain" description="Pseudouridine synthase I TruA alpha/beta" evidence="8">
    <location>
        <begin position="25"/>
        <end position="123"/>
    </location>
</feature>
<dbReference type="GO" id="GO:0031119">
    <property type="term" value="P:tRNA pseudouridine synthesis"/>
    <property type="evidence" value="ECO:0007669"/>
    <property type="project" value="UniProtKB-UniRule"/>
</dbReference>
<dbReference type="GO" id="GO:0003723">
    <property type="term" value="F:RNA binding"/>
    <property type="evidence" value="ECO:0007669"/>
    <property type="project" value="InterPro"/>
</dbReference>
<feature type="domain" description="Pseudouridine synthase I TruA alpha/beta" evidence="8">
    <location>
        <begin position="164"/>
        <end position="265"/>
    </location>
</feature>
<evidence type="ECO:0000256" key="5">
    <source>
        <dbReference type="PIRSR" id="PIRSR001430-1"/>
    </source>
</evidence>
<dbReference type="InterPro" id="IPR020097">
    <property type="entry name" value="PsdUridine_synth_TruA_a/b_dom"/>
</dbReference>
<evidence type="ECO:0000256" key="7">
    <source>
        <dbReference type="RuleBase" id="RU003792"/>
    </source>
</evidence>
<name>A0A5S9QQ76_9GAMM</name>
<evidence type="ECO:0000313" key="9">
    <source>
        <dbReference type="EMBL" id="CAA0087893.1"/>
    </source>
</evidence>
<evidence type="ECO:0000313" key="13">
    <source>
        <dbReference type="Proteomes" id="UP000439591"/>
    </source>
</evidence>
<dbReference type="InterPro" id="IPR001406">
    <property type="entry name" value="PsdUridine_synth_TruA"/>
</dbReference>
<dbReference type="FunFam" id="3.30.70.580:FF:000001">
    <property type="entry name" value="tRNA pseudouridine synthase A"/>
    <property type="match status" value="1"/>
</dbReference>
<dbReference type="PIRSF" id="PIRSF001430">
    <property type="entry name" value="tRNA_psdUrid_synth"/>
    <property type="match status" value="1"/>
</dbReference>
<dbReference type="AlphaFoldDB" id="A0A5S9QQ76"/>
<feature type="binding site" evidence="4 6">
    <location>
        <position position="130"/>
    </location>
    <ligand>
        <name>substrate</name>
    </ligand>
</feature>
<comment type="caution">
    <text evidence="4">Lacks conserved residue(s) required for the propagation of feature annotation.</text>
</comment>
<sequence length="282" mass="30868">MINDVINFDRFVDEPLQAGARVALALEYQGSAYRGWQSQDKPRVATVQDELEAAISSIAATAVTVICAGRTDAGVHATHQLVHFDAPVARSLKAWVAGVNAKLPKDIAVQWAKLVPNDFHARFSATARRYRYIILNQARRSAHLATGLTLVDQPLDAELMHREAQVLLGEQDFSAFRAASCQSKTAMRNIHFANVSRHGRYVVLDIGGNAFLHHMVRNIAGVLIAVGSGQMPQGWTESVLASRDRSQGGVTAKPHGLYLVDVTYPEHYQLPASRIGPDFVLP</sequence>